<dbReference type="SMART" id="SM00671">
    <property type="entry name" value="SEL1"/>
    <property type="match status" value="1"/>
</dbReference>
<dbReference type="SUPFAM" id="SSF81901">
    <property type="entry name" value="HCP-like"/>
    <property type="match status" value="1"/>
</dbReference>
<name>A0AAU8MX02_9GAMM</name>
<protein>
    <recommendedName>
        <fullName evidence="3">Sel1 repeat family protein</fullName>
    </recommendedName>
</protein>
<proteinExistence type="predicted"/>
<dbReference type="AlphaFoldDB" id="A0AAU8MX02"/>
<organism evidence="2">
    <name type="scientific">Lysobacter firmicutimachus</name>
    <dbReference type="NCBI Taxonomy" id="1792846"/>
    <lineage>
        <taxon>Bacteria</taxon>
        <taxon>Pseudomonadati</taxon>
        <taxon>Pseudomonadota</taxon>
        <taxon>Gammaproteobacteria</taxon>
        <taxon>Lysobacterales</taxon>
        <taxon>Lysobacteraceae</taxon>
        <taxon>Lysobacter</taxon>
    </lineage>
</organism>
<evidence type="ECO:0008006" key="3">
    <source>
        <dbReference type="Google" id="ProtNLM"/>
    </source>
</evidence>
<dbReference type="EMBL" id="CP159925">
    <property type="protein sequence ID" value="XCO76251.1"/>
    <property type="molecule type" value="Genomic_DNA"/>
</dbReference>
<keyword evidence="1" id="KW-0732">Signal</keyword>
<sequence>MKRLLALAIALGGAFAAPVLAAPDDATAAADAVGADSDRMQREQFDLRSRMAKTHPNELWRLYGSQAAARGAWDDAFRHFRRAARYADKYSQHRLSLMYWYGLGAPQDRSLAYAWADLAAERQYPQFAILREKMWQALGEAERERALREGGALYDEYGDRAAKPRFERALARSKREITGSHTGDVGRLQVMTPGPARVFEPGAIDLTAMYHDWRFDSARYWAAEDVVWRDGNVEVGPAQTAPRTN</sequence>
<dbReference type="Gene3D" id="1.25.40.10">
    <property type="entry name" value="Tetratricopeptide repeat domain"/>
    <property type="match status" value="1"/>
</dbReference>
<dbReference type="InterPro" id="IPR006597">
    <property type="entry name" value="Sel1-like"/>
</dbReference>
<accession>A0AAU8MX02</accession>
<evidence type="ECO:0000256" key="1">
    <source>
        <dbReference type="SAM" id="SignalP"/>
    </source>
</evidence>
<dbReference type="Pfam" id="PF08238">
    <property type="entry name" value="Sel1"/>
    <property type="match status" value="1"/>
</dbReference>
<feature type="signal peptide" evidence="1">
    <location>
        <begin position="1"/>
        <end position="21"/>
    </location>
</feature>
<feature type="chain" id="PRO_5044020682" description="Sel1 repeat family protein" evidence="1">
    <location>
        <begin position="22"/>
        <end position="245"/>
    </location>
</feature>
<gene>
    <name evidence="2" type="ORF">ABU614_05530</name>
</gene>
<dbReference type="InterPro" id="IPR011990">
    <property type="entry name" value="TPR-like_helical_dom_sf"/>
</dbReference>
<dbReference type="RefSeq" id="WP_363799617.1">
    <property type="nucleotide sequence ID" value="NZ_CP159925.1"/>
</dbReference>
<reference evidence="2" key="1">
    <citation type="submission" date="2024-06" db="EMBL/GenBank/DDBJ databases">
        <authorList>
            <person name="Li S."/>
        </authorList>
    </citation>
    <scope>NUCLEOTIDE SEQUENCE</scope>
    <source>
        <strain evidence="2">SR10</strain>
    </source>
</reference>
<evidence type="ECO:0000313" key="2">
    <source>
        <dbReference type="EMBL" id="XCO76251.1"/>
    </source>
</evidence>